<evidence type="ECO:0008006" key="5">
    <source>
        <dbReference type="Google" id="ProtNLM"/>
    </source>
</evidence>
<keyword evidence="1" id="KW-0732">Signal</keyword>
<feature type="chain" id="PRO_5007414971" description="DUF2141 domain-containing protein" evidence="1">
    <location>
        <begin position="20"/>
        <end position="118"/>
    </location>
</feature>
<sequence>MKTLIAALVLATASLPAFADCAATSFGVEGFQVTPNPRERKISLAGKLVNKCSEPAAAQIRIVAKDGSGRVLDSEDGWPAGTANIPPGGSVNFDLGPLFRFNPEMADFSVAIIGVRKW</sequence>
<dbReference type="EMBL" id="DF970156">
    <property type="protein sequence ID" value="GAP65270.1"/>
    <property type="molecule type" value="Genomic_DNA"/>
</dbReference>
<feature type="signal peptide" evidence="1">
    <location>
        <begin position="1"/>
        <end position="19"/>
    </location>
</feature>
<dbReference type="AlphaFoldDB" id="A0A0K8QK04"/>
<gene>
    <name evidence="2" type="ORF">MBSD_2007</name>
    <name evidence="3" type="ORF">MBSD_n0559</name>
</gene>
<organism evidence="3">
    <name type="scientific">Mizugakiibacter sediminis</name>
    <dbReference type="NCBI Taxonomy" id="1475481"/>
    <lineage>
        <taxon>Bacteria</taxon>
        <taxon>Pseudomonadati</taxon>
        <taxon>Pseudomonadota</taxon>
        <taxon>Gammaproteobacteria</taxon>
        <taxon>Lysobacterales</taxon>
        <taxon>Rhodanobacteraceae</taxon>
        <taxon>Mizugakiibacter</taxon>
    </lineage>
</organism>
<dbReference type="OrthoDB" id="5959567at2"/>
<dbReference type="HOGENOM" id="CLU_2094947_0_0_6"/>
<evidence type="ECO:0000313" key="3">
    <source>
        <dbReference type="EMBL" id="GAP65270.1"/>
    </source>
</evidence>
<dbReference type="EMBL" id="DF952381">
    <property type="protein sequence ID" value="GAN45458.1"/>
    <property type="molecule type" value="Genomic_DNA"/>
</dbReference>
<dbReference type="RefSeq" id="WP_062534899.1">
    <property type="nucleotide sequence ID" value="NZ_DF970156.1"/>
</dbReference>
<accession>A0A0K8QK04</accession>
<dbReference type="Proteomes" id="UP000253740">
    <property type="component" value="Unassembled WGS sequence"/>
</dbReference>
<keyword evidence="4" id="KW-1185">Reference proteome</keyword>
<evidence type="ECO:0000313" key="4">
    <source>
        <dbReference type="Proteomes" id="UP000253740"/>
    </source>
</evidence>
<name>A0A0K8QK04_9GAMM</name>
<reference evidence="3" key="2">
    <citation type="submission" date="2015-08" db="EMBL/GenBank/DDBJ databases">
        <title>Complete DNA Sequence of Pseudomonas syringae pv. actinidiae, the Causal Agent of Kiwifruit Canker Disease.</title>
        <authorList>
            <person name="Rikkerink E.H.A."/>
            <person name="Fineran P.C."/>
        </authorList>
    </citation>
    <scope>NUCLEOTIDE SEQUENCE</scope>
    <source>
        <strain evidence="3">SkMP5</strain>
    </source>
</reference>
<reference evidence="2" key="1">
    <citation type="submission" date="2015-03" db="EMBL/GenBank/DDBJ databases">
        <title>Draft genome sequence of Mizugakiibacter sediminis skMP5.</title>
        <authorList>
            <person name="Watanabe T."/>
            <person name="Kojima H."/>
            <person name="Fukui M."/>
        </authorList>
    </citation>
    <scope>NUCLEOTIDE SEQUENCE</scope>
    <source>
        <strain evidence="2">SkMP5</strain>
    </source>
</reference>
<evidence type="ECO:0000313" key="2">
    <source>
        <dbReference type="EMBL" id="GAN45458.1"/>
    </source>
</evidence>
<protein>
    <recommendedName>
        <fullName evidence="5">DUF2141 domain-containing protein</fullName>
    </recommendedName>
</protein>
<evidence type="ECO:0000256" key="1">
    <source>
        <dbReference type="SAM" id="SignalP"/>
    </source>
</evidence>
<proteinExistence type="predicted"/>